<dbReference type="PANTHER" id="PTHR43775">
    <property type="entry name" value="FATTY ACID SYNTHASE"/>
    <property type="match status" value="1"/>
</dbReference>
<name>A0A4S4KFJ9_9APHY</name>
<dbReference type="InterPro" id="IPR016039">
    <property type="entry name" value="Thiolase-like"/>
</dbReference>
<proteinExistence type="predicted"/>
<evidence type="ECO:0000256" key="2">
    <source>
        <dbReference type="ARBA" id="ARBA00022553"/>
    </source>
</evidence>
<accession>A0A4S4KFJ9</accession>
<dbReference type="InterPro" id="IPR020841">
    <property type="entry name" value="PKS_Beta-ketoAc_synthase_dom"/>
</dbReference>
<evidence type="ECO:0000313" key="5">
    <source>
        <dbReference type="Proteomes" id="UP000309038"/>
    </source>
</evidence>
<dbReference type="Gene3D" id="3.40.366.10">
    <property type="entry name" value="Malonyl-Coenzyme A Acyl Carrier Protein, domain 2"/>
    <property type="match status" value="1"/>
</dbReference>
<protein>
    <recommendedName>
        <fullName evidence="3">Ketosynthase family 3 (KS3) domain-containing protein</fullName>
    </recommendedName>
</protein>
<evidence type="ECO:0000259" key="3">
    <source>
        <dbReference type="SMART" id="SM00825"/>
    </source>
</evidence>
<dbReference type="GO" id="GO:0044550">
    <property type="term" value="P:secondary metabolite biosynthetic process"/>
    <property type="evidence" value="ECO:0007669"/>
    <property type="project" value="TreeGrafter"/>
</dbReference>
<dbReference type="SUPFAM" id="SSF53901">
    <property type="entry name" value="Thiolase-like"/>
    <property type="match status" value="1"/>
</dbReference>
<keyword evidence="5" id="KW-1185">Reference proteome</keyword>
<evidence type="ECO:0000313" key="4">
    <source>
        <dbReference type="EMBL" id="THG96958.1"/>
    </source>
</evidence>
<dbReference type="EMBL" id="SGPJ01000198">
    <property type="protein sequence ID" value="THG96958.1"/>
    <property type="molecule type" value="Genomic_DNA"/>
</dbReference>
<keyword evidence="1" id="KW-0596">Phosphopantetheine</keyword>
<dbReference type="InterPro" id="IPR014030">
    <property type="entry name" value="Ketoacyl_synth_N"/>
</dbReference>
<reference evidence="4 5" key="1">
    <citation type="submission" date="2019-02" db="EMBL/GenBank/DDBJ databases">
        <title>Genome sequencing of the rare red list fungi Phlebia centrifuga.</title>
        <authorList>
            <person name="Buettner E."/>
            <person name="Kellner H."/>
        </authorList>
    </citation>
    <scope>NUCLEOTIDE SEQUENCE [LARGE SCALE GENOMIC DNA]</scope>
    <source>
        <strain evidence="4 5">DSM 108282</strain>
    </source>
</reference>
<comment type="caution">
    <text evidence="4">The sequence shown here is derived from an EMBL/GenBank/DDBJ whole genome shotgun (WGS) entry which is preliminary data.</text>
</comment>
<dbReference type="GO" id="GO:0004312">
    <property type="term" value="F:fatty acid synthase activity"/>
    <property type="evidence" value="ECO:0007669"/>
    <property type="project" value="TreeGrafter"/>
</dbReference>
<gene>
    <name evidence="4" type="ORF">EW026_g4956</name>
</gene>
<dbReference type="Proteomes" id="UP000309038">
    <property type="component" value="Unassembled WGS sequence"/>
</dbReference>
<feature type="non-terminal residue" evidence="4">
    <location>
        <position position="177"/>
    </location>
</feature>
<organism evidence="4 5">
    <name type="scientific">Hermanssonia centrifuga</name>
    <dbReference type="NCBI Taxonomy" id="98765"/>
    <lineage>
        <taxon>Eukaryota</taxon>
        <taxon>Fungi</taxon>
        <taxon>Dikarya</taxon>
        <taxon>Basidiomycota</taxon>
        <taxon>Agaricomycotina</taxon>
        <taxon>Agaricomycetes</taxon>
        <taxon>Polyporales</taxon>
        <taxon>Meruliaceae</taxon>
        <taxon>Hermanssonia</taxon>
    </lineage>
</organism>
<dbReference type="SMART" id="SM00825">
    <property type="entry name" value="PKS_KS"/>
    <property type="match status" value="1"/>
</dbReference>
<dbReference type="Pfam" id="PF00109">
    <property type="entry name" value="ketoacyl-synt"/>
    <property type="match status" value="1"/>
</dbReference>
<dbReference type="Gene3D" id="3.40.47.10">
    <property type="match status" value="1"/>
</dbReference>
<evidence type="ECO:0000256" key="1">
    <source>
        <dbReference type="ARBA" id="ARBA00022450"/>
    </source>
</evidence>
<sequence length="177" mass="18897">MKAKHGNFLDDAALFDNGFFHVSPRESRSMDPQQRLLLHVSHHALENAGYVPGATPTFNQDTFATYVGVATNDYVQNLRNSVDVYYATGTLPAFLSGKIAVVGHSLGEYATLVAAGVLSLDDGLHLVAGRANLMGDKPTSFSNSLNLLLYPGASVGSLPLGANDDDVVGISKMLRQF</sequence>
<dbReference type="InterPro" id="IPR050091">
    <property type="entry name" value="PKS_NRPS_Biosynth_Enz"/>
</dbReference>
<dbReference type="AlphaFoldDB" id="A0A4S4KFJ9"/>
<keyword evidence="2" id="KW-0597">Phosphoprotein</keyword>
<dbReference type="GO" id="GO:0006633">
    <property type="term" value="P:fatty acid biosynthetic process"/>
    <property type="evidence" value="ECO:0007669"/>
    <property type="project" value="TreeGrafter"/>
</dbReference>
<feature type="domain" description="Ketosynthase family 3 (KS3)" evidence="3">
    <location>
        <begin position="3"/>
        <end position="172"/>
    </location>
</feature>
<dbReference type="InterPro" id="IPR001227">
    <property type="entry name" value="Ac_transferase_dom_sf"/>
</dbReference>
<dbReference type="PANTHER" id="PTHR43775:SF37">
    <property type="entry name" value="SI:DKEY-61P9.11"/>
    <property type="match status" value="1"/>
</dbReference>